<reference evidence="2 3" key="1">
    <citation type="journal article" date="2023" name="Arcadia Sci">
        <title>De novo assembly of a long-read Amblyomma americanum tick genome.</title>
        <authorList>
            <person name="Chou S."/>
            <person name="Poskanzer K.E."/>
            <person name="Rollins M."/>
            <person name="Thuy-Boun P.S."/>
        </authorList>
    </citation>
    <scope>NUCLEOTIDE SEQUENCE [LARGE SCALE GENOMIC DNA]</scope>
    <source>
        <strain evidence="2">F_SG_1</strain>
        <tissue evidence="2">Salivary glands</tissue>
    </source>
</reference>
<feature type="region of interest" description="Disordered" evidence="1">
    <location>
        <begin position="56"/>
        <end position="77"/>
    </location>
</feature>
<dbReference type="AlphaFoldDB" id="A0AAQ4EQA4"/>
<evidence type="ECO:0000313" key="3">
    <source>
        <dbReference type="Proteomes" id="UP001321473"/>
    </source>
</evidence>
<name>A0AAQ4EQA4_AMBAM</name>
<protein>
    <submittedName>
        <fullName evidence="2">Uncharacterized protein</fullName>
    </submittedName>
</protein>
<accession>A0AAQ4EQA4</accession>
<sequence length="233" mass="25467">MFLFKAPLSKFTQDPQRYAQLAAVRSQCGATATASSCRNHNTGRYKATSLSSINANTAQPAECDAEEPDATSTDFEADSPAVERLTDAGNQKDAVFCVNCDHLSSECARLKESVSALSRTNRRLKEQKARDTDLASMTEAKVAFYIAEVPITGIGPLSVHGWAGRYLLTQLPAQSTQQHRFCRPSPLLSGSKIGTAHLEAAARSIMKRHSARSREKISGRPCRIQHATSNVWR</sequence>
<evidence type="ECO:0000313" key="2">
    <source>
        <dbReference type="EMBL" id="KAK8776932.1"/>
    </source>
</evidence>
<keyword evidence="3" id="KW-1185">Reference proteome</keyword>
<organism evidence="2 3">
    <name type="scientific">Amblyomma americanum</name>
    <name type="common">Lone star tick</name>
    <dbReference type="NCBI Taxonomy" id="6943"/>
    <lineage>
        <taxon>Eukaryota</taxon>
        <taxon>Metazoa</taxon>
        <taxon>Ecdysozoa</taxon>
        <taxon>Arthropoda</taxon>
        <taxon>Chelicerata</taxon>
        <taxon>Arachnida</taxon>
        <taxon>Acari</taxon>
        <taxon>Parasitiformes</taxon>
        <taxon>Ixodida</taxon>
        <taxon>Ixodoidea</taxon>
        <taxon>Ixodidae</taxon>
        <taxon>Amblyomminae</taxon>
        <taxon>Amblyomma</taxon>
    </lineage>
</organism>
<proteinExistence type="predicted"/>
<dbReference type="EMBL" id="JARKHS020012400">
    <property type="protein sequence ID" value="KAK8776932.1"/>
    <property type="molecule type" value="Genomic_DNA"/>
</dbReference>
<evidence type="ECO:0000256" key="1">
    <source>
        <dbReference type="SAM" id="MobiDB-lite"/>
    </source>
</evidence>
<dbReference type="Proteomes" id="UP001321473">
    <property type="component" value="Unassembled WGS sequence"/>
</dbReference>
<gene>
    <name evidence="2" type="ORF">V5799_029724</name>
</gene>
<comment type="caution">
    <text evidence="2">The sequence shown here is derived from an EMBL/GenBank/DDBJ whole genome shotgun (WGS) entry which is preliminary data.</text>
</comment>